<proteinExistence type="predicted"/>
<dbReference type="STRING" id="50990.A0A4R5XF68"/>
<dbReference type="Pfam" id="PF11927">
    <property type="entry name" value="HODM_asu-like"/>
    <property type="match status" value="1"/>
</dbReference>
<dbReference type="EMBL" id="ML170156">
    <property type="protein sequence ID" value="TDL29790.1"/>
    <property type="molecule type" value="Genomic_DNA"/>
</dbReference>
<dbReference type="VEuPathDB" id="FungiDB:BD410DRAFT_41554"/>
<dbReference type="InterPro" id="IPR021848">
    <property type="entry name" value="HODM_asu-like"/>
</dbReference>
<name>A0A4R5XF68_9AGAM</name>
<organism evidence="1 2">
    <name type="scientific">Rickenella mellea</name>
    <dbReference type="NCBI Taxonomy" id="50990"/>
    <lineage>
        <taxon>Eukaryota</taxon>
        <taxon>Fungi</taxon>
        <taxon>Dikarya</taxon>
        <taxon>Basidiomycota</taxon>
        <taxon>Agaricomycotina</taxon>
        <taxon>Agaricomycetes</taxon>
        <taxon>Hymenochaetales</taxon>
        <taxon>Rickenellaceae</taxon>
        <taxon>Rickenella</taxon>
    </lineage>
</organism>
<protein>
    <submittedName>
        <fullName evidence="1">Uncharacterized protein</fullName>
    </submittedName>
</protein>
<evidence type="ECO:0000313" key="2">
    <source>
        <dbReference type="Proteomes" id="UP000294933"/>
    </source>
</evidence>
<evidence type="ECO:0000313" key="1">
    <source>
        <dbReference type="EMBL" id="TDL29790.1"/>
    </source>
</evidence>
<dbReference type="OrthoDB" id="497541at2759"/>
<keyword evidence="2" id="KW-1185">Reference proteome</keyword>
<reference evidence="1 2" key="1">
    <citation type="submission" date="2018-06" db="EMBL/GenBank/DDBJ databases">
        <title>A transcriptomic atlas of mushroom development highlights an independent origin of complex multicellularity.</title>
        <authorList>
            <consortium name="DOE Joint Genome Institute"/>
            <person name="Krizsan K."/>
            <person name="Almasi E."/>
            <person name="Merenyi Z."/>
            <person name="Sahu N."/>
            <person name="Viragh M."/>
            <person name="Koszo T."/>
            <person name="Mondo S."/>
            <person name="Kiss B."/>
            <person name="Balint B."/>
            <person name="Kues U."/>
            <person name="Barry K."/>
            <person name="Hegedus J.C."/>
            <person name="Henrissat B."/>
            <person name="Johnson J."/>
            <person name="Lipzen A."/>
            <person name="Ohm R."/>
            <person name="Nagy I."/>
            <person name="Pangilinan J."/>
            <person name="Yan J."/>
            <person name="Xiong Y."/>
            <person name="Grigoriev I.V."/>
            <person name="Hibbett D.S."/>
            <person name="Nagy L.G."/>
        </authorList>
    </citation>
    <scope>NUCLEOTIDE SEQUENCE [LARGE SCALE GENOMIC DNA]</scope>
    <source>
        <strain evidence="1 2">SZMC22713</strain>
    </source>
</reference>
<dbReference type="Proteomes" id="UP000294933">
    <property type="component" value="Unassembled WGS sequence"/>
</dbReference>
<dbReference type="AlphaFoldDB" id="A0A4R5XF68"/>
<gene>
    <name evidence="1" type="ORF">BD410DRAFT_41554</name>
</gene>
<accession>A0A4R5XF68</accession>
<sequence>MGIRSMRWDDWIEIDHELPKYHLIRSERIRTRGDKVVKTLPPRPGVAGGSSAAVELVYELSEFLVRKYPQIYKVTRRKAQTEDFGWYGDGQIESITILPLQVTYELDKEDPLRVATLLTQEDLALMIEGSDGKYYFQAGAITVPGFWRMEDKIGLPLEEIHLTGDVPQYREKLQNSLERFFFKLSVNKPVLRNNYSFQIVRDANDPQRTISNDPDELAWSDTTIGHEDYYDQKGRGPFSDAQQTGKVEFRPPGSAENIRLRTERQGLRRLPRSGAIVFTIRTYIFPITDLAKEPGVPGRMASAIRSWPADVSRYKAKRLYDDVILSYLDESHRKQIEAGVVRADDHSSNYPY</sequence>